<sequence>MFRNGATRSLLRSLNAQPTLRNTQSAFRPQLRSQLCTLSTRRPQALAVGKPLALQLMRAQSSNTRGPMDTIDTKREQSIAQQKLEVDPAHVSSTSSIHPVLGEAKTEESGERDTEMLAGVKTDLQTIRDTFSLEDVPRQAYYIGLAGVLPYVATSASTIYCAWEINHAAANGVGFLMSEKTAELMLHILEPLQVGYGATIISFLGAIHWGLEFAKYGGQHGYSRYSIGVISTALAWPTILLPVEYALISQFLIFNFLYYTDSRASKNGWAPPWYGVYRFVLTFIVGASIVASLIGRGQIADRIGRLPGPADRVRELREHQQQEYENEEEARRQLLAEKDEEE</sequence>
<evidence type="ECO:0008006" key="5">
    <source>
        <dbReference type="Google" id="ProtNLM"/>
    </source>
</evidence>
<evidence type="ECO:0000313" key="4">
    <source>
        <dbReference type="Proteomes" id="UP000799537"/>
    </source>
</evidence>
<dbReference type="EMBL" id="ML993603">
    <property type="protein sequence ID" value="KAF2164745.1"/>
    <property type="molecule type" value="Genomic_DNA"/>
</dbReference>
<reference evidence="3" key="1">
    <citation type="journal article" date="2020" name="Stud. Mycol.">
        <title>101 Dothideomycetes genomes: a test case for predicting lifestyles and emergence of pathogens.</title>
        <authorList>
            <person name="Haridas S."/>
            <person name="Albert R."/>
            <person name="Binder M."/>
            <person name="Bloem J."/>
            <person name="Labutti K."/>
            <person name="Salamov A."/>
            <person name="Andreopoulos B."/>
            <person name="Baker S."/>
            <person name="Barry K."/>
            <person name="Bills G."/>
            <person name="Bluhm B."/>
            <person name="Cannon C."/>
            <person name="Castanera R."/>
            <person name="Culley D."/>
            <person name="Daum C."/>
            <person name="Ezra D."/>
            <person name="Gonzalez J."/>
            <person name="Henrissat B."/>
            <person name="Kuo A."/>
            <person name="Liang C."/>
            <person name="Lipzen A."/>
            <person name="Lutzoni F."/>
            <person name="Magnuson J."/>
            <person name="Mondo S."/>
            <person name="Nolan M."/>
            <person name="Ohm R."/>
            <person name="Pangilinan J."/>
            <person name="Park H.-J."/>
            <person name="Ramirez L."/>
            <person name="Alfaro M."/>
            <person name="Sun H."/>
            <person name="Tritt A."/>
            <person name="Yoshinaga Y."/>
            <person name="Zwiers L.-H."/>
            <person name="Turgeon B."/>
            <person name="Goodwin S."/>
            <person name="Spatafora J."/>
            <person name="Crous P."/>
            <person name="Grigoriev I."/>
        </authorList>
    </citation>
    <scope>NUCLEOTIDE SEQUENCE</scope>
    <source>
        <strain evidence="3">ATCC 36951</strain>
    </source>
</reference>
<dbReference type="RefSeq" id="XP_033665634.1">
    <property type="nucleotide sequence ID" value="XM_033807559.1"/>
</dbReference>
<dbReference type="PANTHER" id="PTHR15887">
    <property type="entry name" value="TRANSMEMBRANE PROTEIN 69"/>
    <property type="match status" value="1"/>
</dbReference>
<proteinExistence type="predicted"/>
<dbReference type="PANTHER" id="PTHR15887:SF1">
    <property type="entry name" value="TRANSMEMBRANE PROTEIN 69"/>
    <property type="match status" value="1"/>
</dbReference>
<keyword evidence="2" id="KW-1133">Transmembrane helix</keyword>
<dbReference type="GeneID" id="54560831"/>
<accession>A0A6A6CCG0</accession>
<keyword evidence="4" id="KW-1185">Reference proteome</keyword>
<dbReference type="Pfam" id="PF11911">
    <property type="entry name" value="DUF3429"/>
    <property type="match status" value="1"/>
</dbReference>
<dbReference type="OrthoDB" id="194289at2759"/>
<feature type="transmembrane region" description="Helical" evidence="2">
    <location>
        <begin position="276"/>
        <end position="295"/>
    </location>
</feature>
<feature type="compositionally biased region" description="Basic and acidic residues" evidence="1">
    <location>
        <begin position="329"/>
        <end position="342"/>
    </location>
</feature>
<evidence type="ECO:0000256" key="2">
    <source>
        <dbReference type="SAM" id="Phobius"/>
    </source>
</evidence>
<feature type="transmembrane region" description="Helical" evidence="2">
    <location>
        <begin position="194"/>
        <end position="214"/>
    </location>
</feature>
<feature type="region of interest" description="Disordered" evidence="1">
    <location>
        <begin position="317"/>
        <end position="342"/>
    </location>
</feature>
<dbReference type="InterPro" id="IPR021836">
    <property type="entry name" value="DUF3429"/>
</dbReference>
<gene>
    <name evidence="3" type="ORF">M409DRAFT_25138</name>
</gene>
<evidence type="ECO:0000256" key="1">
    <source>
        <dbReference type="SAM" id="MobiDB-lite"/>
    </source>
</evidence>
<evidence type="ECO:0000313" key="3">
    <source>
        <dbReference type="EMBL" id="KAF2164745.1"/>
    </source>
</evidence>
<dbReference type="Proteomes" id="UP000799537">
    <property type="component" value="Unassembled WGS sequence"/>
</dbReference>
<name>A0A6A6CCG0_ZASCE</name>
<protein>
    <recommendedName>
        <fullName evidence="5">DUF3429 domain-containing protein</fullName>
    </recommendedName>
</protein>
<organism evidence="3 4">
    <name type="scientific">Zasmidium cellare ATCC 36951</name>
    <dbReference type="NCBI Taxonomy" id="1080233"/>
    <lineage>
        <taxon>Eukaryota</taxon>
        <taxon>Fungi</taxon>
        <taxon>Dikarya</taxon>
        <taxon>Ascomycota</taxon>
        <taxon>Pezizomycotina</taxon>
        <taxon>Dothideomycetes</taxon>
        <taxon>Dothideomycetidae</taxon>
        <taxon>Mycosphaerellales</taxon>
        <taxon>Mycosphaerellaceae</taxon>
        <taxon>Zasmidium</taxon>
    </lineage>
</organism>
<keyword evidence="2" id="KW-0472">Membrane</keyword>
<keyword evidence="2" id="KW-0812">Transmembrane</keyword>
<dbReference type="AlphaFoldDB" id="A0A6A6CCG0"/>
<feature type="transmembrane region" description="Helical" evidence="2">
    <location>
        <begin position="234"/>
        <end position="256"/>
    </location>
</feature>